<organism evidence="1 2">
    <name type="scientific">Streptacidiphilus alkalitolerans</name>
    <dbReference type="NCBI Taxonomy" id="3342712"/>
    <lineage>
        <taxon>Bacteria</taxon>
        <taxon>Bacillati</taxon>
        <taxon>Actinomycetota</taxon>
        <taxon>Actinomycetes</taxon>
        <taxon>Kitasatosporales</taxon>
        <taxon>Streptomycetaceae</taxon>
        <taxon>Streptacidiphilus</taxon>
    </lineage>
</organism>
<dbReference type="InterPro" id="IPR018523">
    <property type="entry name" value="Isocitrate_lyase_ph_CS"/>
</dbReference>
<dbReference type="CDD" id="cd00377">
    <property type="entry name" value="ICL_PEPM"/>
    <property type="match status" value="1"/>
</dbReference>
<dbReference type="PANTHER" id="PTHR42905">
    <property type="entry name" value="PHOSPHOENOLPYRUVATE CARBOXYLASE"/>
    <property type="match status" value="1"/>
</dbReference>
<dbReference type="SUPFAM" id="SSF51621">
    <property type="entry name" value="Phosphoenolpyruvate/pyruvate domain"/>
    <property type="match status" value="1"/>
</dbReference>
<name>A0ABV6V1V9_9ACTN</name>
<dbReference type="EMBL" id="JBHEZX010000001">
    <property type="protein sequence ID" value="MFC1407668.1"/>
    <property type="molecule type" value="Genomic_DNA"/>
</dbReference>
<comment type="caution">
    <text evidence="1">The sequence shown here is derived from an EMBL/GenBank/DDBJ whole genome shotgun (WGS) entry which is preliminary data.</text>
</comment>
<dbReference type="InterPro" id="IPR039556">
    <property type="entry name" value="ICL/PEPM"/>
</dbReference>
<dbReference type="InterPro" id="IPR040442">
    <property type="entry name" value="Pyrv_kinase-like_dom_sf"/>
</dbReference>
<accession>A0ABV6V1V9</accession>
<dbReference type="PANTHER" id="PTHR42905:SF5">
    <property type="entry name" value="CARBOXYVINYL-CARBOXYPHOSPHONATE PHOSPHORYLMUTASE, CHLOROPLASTIC"/>
    <property type="match status" value="1"/>
</dbReference>
<evidence type="ECO:0000313" key="2">
    <source>
        <dbReference type="Proteomes" id="UP001592582"/>
    </source>
</evidence>
<protein>
    <submittedName>
        <fullName evidence="1">Oxaloacetate decarboxylase</fullName>
    </submittedName>
</protein>
<dbReference type="Pfam" id="PF13714">
    <property type="entry name" value="PEP_mutase"/>
    <property type="match status" value="1"/>
</dbReference>
<proteinExistence type="predicted"/>
<dbReference type="InterPro" id="IPR015813">
    <property type="entry name" value="Pyrv/PenolPyrv_kinase-like_dom"/>
</dbReference>
<reference evidence="1 2" key="1">
    <citation type="submission" date="2024-09" db="EMBL/GenBank/DDBJ databases">
        <authorList>
            <person name="Lee S.D."/>
        </authorList>
    </citation>
    <scope>NUCLEOTIDE SEQUENCE [LARGE SCALE GENOMIC DNA]</scope>
    <source>
        <strain evidence="1 2">N1-1</strain>
    </source>
</reference>
<dbReference type="Gene3D" id="3.20.20.60">
    <property type="entry name" value="Phosphoenolpyruvate-binding domains"/>
    <property type="match status" value="1"/>
</dbReference>
<sequence>MSLPEMSHPEQDRGPEPSPGARLRRLLADGGLVTAPGVYDGLTAALVARTGFGAAYLTGAGVAVGGFGLPDIGLLTATEMAERARVVVAALGGVPLIADADTGYGTAMNVVRTVREYERAGVAAIQLEDQAFPKKCGHLPDKELIPAAEFQDKLSAALDARTDPDLVVIARTDARGPSGLDEAIDRANRYAAAGADLIFVEAPQSIGEIERIAAEVRAPLLINMVQGGLTPDTGPDRLAALGYRIAIHPGALLGPTVLAGFDALVRLGGTLPSDLTPGPQGLFELVGLREWSAIGERYRSAGERVGA</sequence>
<dbReference type="Proteomes" id="UP001592582">
    <property type="component" value="Unassembled WGS sequence"/>
</dbReference>
<evidence type="ECO:0000313" key="1">
    <source>
        <dbReference type="EMBL" id="MFC1407668.1"/>
    </source>
</evidence>
<dbReference type="PROSITE" id="PS00161">
    <property type="entry name" value="ISOCITRATE_LYASE"/>
    <property type="match status" value="1"/>
</dbReference>
<gene>
    <name evidence="1" type="ORF">ACEZDG_00040</name>
</gene>
<keyword evidence="2" id="KW-1185">Reference proteome</keyword>